<name>A0ABV1P2H7_9ACTN</name>
<sequence>MYGDTDVMRRRVLQLREQGGDIRALADRLVARTEAVGWSGRAAEAMRERVRERAGHLRDAAADHDAAADSLERHAQEVGLLQETIGERERRAATLVADARARVAAVQAHADDDAALGVRRLADPADEQVAGFDAPPAGHRDWLTVELPGL</sequence>
<evidence type="ECO:0000313" key="1">
    <source>
        <dbReference type="EMBL" id="MEQ7848964.1"/>
    </source>
</evidence>
<organism evidence="1 2">
    <name type="scientific">Nocardioides kribbensis</name>
    <dbReference type="NCBI Taxonomy" id="305517"/>
    <lineage>
        <taxon>Bacteria</taxon>
        <taxon>Bacillati</taxon>
        <taxon>Actinomycetota</taxon>
        <taxon>Actinomycetes</taxon>
        <taxon>Propionibacteriales</taxon>
        <taxon>Nocardioidaceae</taxon>
        <taxon>Nocardioides</taxon>
    </lineage>
</organism>
<dbReference type="Proteomes" id="UP001482520">
    <property type="component" value="Unassembled WGS sequence"/>
</dbReference>
<proteinExistence type="predicted"/>
<protein>
    <submittedName>
        <fullName evidence="1">Uncharacterized protein</fullName>
    </submittedName>
</protein>
<accession>A0ABV1P2H7</accession>
<dbReference type="EMBL" id="JBEGDP010000025">
    <property type="protein sequence ID" value="MEQ7848964.1"/>
    <property type="molecule type" value="Genomic_DNA"/>
</dbReference>
<comment type="caution">
    <text evidence="1">The sequence shown here is derived from an EMBL/GenBank/DDBJ whole genome shotgun (WGS) entry which is preliminary data.</text>
</comment>
<gene>
    <name evidence="1" type="ORF">V6R90_16925</name>
</gene>
<keyword evidence="2" id="KW-1185">Reference proteome</keyword>
<dbReference type="RefSeq" id="WP_251534909.1">
    <property type="nucleotide sequence ID" value="NZ_JBEGDP010000025.1"/>
</dbReference>
<reference evidence="1 2" key="1">
    <citation type="submission" date="2024-02" db="EMBL/GenBank/DDBJ databases">
        <title>Full genome sequence of Nocardioides kribbensis.</title>
        <authorList>
            <person name="Poletto B.L."/>
            <person name="Silva G."/>
            <person name="Galante D."/>
            <person name="Campos K.R."/>
            <person name="Santos M.B.N."/>
            <person name="Sacchi C.T."/>
        </authorList>
    </citation>
    <scope>NUCLEOTIDE SEQUENCE [LARGE SCALE GENOMIC DNA]</scope>
    <source>
        <strain evidence="1 2">O4R</strain>
    </source>
</reference>
<evidence type="ECO:0000313" key="2">
    <source>
        <dbReference type="Proteomes" id="UP001482520"/>
    </source>
</evidence>